<feature type="transmembrane region" description="Helical" evidence="7">
    <location>
        <begin position="201"/>
        <end position="222"/>
    </location>
</feature>
<evidence type="ECO:0000256" key="2">
    <source>
        <dbReference type="ARBA" id="ARBA00022475"/>
    </source>
</evidence>
<accession>A0A9D1EHJ5</accession>
<feature type="transmembrane region" description="Helical" evidence="7">
    <location>
        <begin position="379"/>
        <end position="403"/>
    </location>
</feature>
<comment type="subcellular location">
    <subcellularLocation>
        <location evidence="1">Cell membrane</location>
        <topology evidence="1">Multi-pass membrane protein</topology>
    </subcellularLocation>
</comment>
<dbReference type="PANTHER" id="PTHR30294">
    <property type="entry name" value="MEMBRANE COMPONENT OF ABC TRANSPORTER YHHJ-RELATED"/>
    <property type="match status" value="1"/>
</dbReference>
<dbReference type="GO" id="GO:0140359">
    <property type="term" value="F:ABC-type transporter activity"/>
    <property type="evidence" value="ECO:0007669"/>
    <property type="project" value="InterPro"/>
</dbReference>
<comment type="caution">
    <text evidence="9">The sequence shown here is derived from an EMBL/GenBank/DDBJ whole genome shotgun (WGS) entry which is preliminary data.</text>
</comment>
<proteinExistence type="predicted"/>
<keyword evidence="3 7" id="KW-0812">Transmembrane</keyword>
<feature type="transmembrane region" description="Helical" evidence="7">
    <location>
        <begin position="330"/>
        <end position="348"/>
    </location>
</feature>
<evidence type="ECO:0000256" key="1">
    <source>
        <dbReference type="ARBA" id="ARBA00004651"/>
    </source>
</evidence>
<keyword evidence="5 7" id="KW-0472">Membrane</keyword>
<evidence type="ECO:0000313" key="10">
    <source>
        <dbReference type="Proteomes" id="UP000886841"/>
    </source>
</evidence>
<dbReference type="InterPro" id="IPR013525">
    <property type="entry name" value="ABC2_TM"/>
</dbReference>
<dbReference type="InterPro" id="IPR051449">
    <property type="entry name" value="ABC-2_transporter_component"/>
</dbReference>
<feature type="region of interest" description="Disordered" evidence="6">
    <location>
        <begin position="52"/>
        <end position="72"/>
    </location>
</feature>
<feature type="transmembrane region" description="Helical" evidence="7">
    <location>
        <begin position="21"/>
        <end position="42"/>
    </location>
</feature>
<feature type="transmembrane region" description="Helical" evidence="7">
    <location>
        <begin position="251"/>
        <end position="275"/>
    </location>
</feature>
<evidence type="ECO:0000256" key="4">
    <source>
        <dbReference type="ARBA" id="ARBA00022989"/>
    </source>
</evidence>
<feature type="transmembrane region" description="Helical" evidence="7">
    <location>
        <begin position="354"/>
        <end position="372"/>
    </location>
</feature>
<evidence type="ECO:0000313" key="9">
    <source>
        <dbReference type="EMBL" id="HIR92148.1"/>
    </source>
</evidence>
<keyword evidence="2" id="KW-1003">Cell membrane</keyword>
<protein>
    <submittedName>
        <fullName evidence="9">ABC transporter permease</fullName>
    </submittedName>
</protein>
<reference evidence="9" key="2">
    <citation type="journal article" date="2021" name="PeerJ">
        <title>Extensive microbial diversity within the chicken gut microbiome revealed by metagenomics and culture.</title>
        <authorList>
            <person name="Gilroy R."/>
            <person name="Ravi A."/>
            <person name="Getino M."/>
            <person name="Pursley I."/>
            <person name="Horton D.L."/>
            <person name="Alikhan N.F."/>
            <person name="Baker D."/>
            <person name="Gharbi K."/>
            <person name="Hall N."/>
            <person name="Watson M."/>
            <person name="Adriaenssens E.M."/>
            <person name="Foster-Nyarko E."/>
            <person name="Jarju S."/>
            <person name="Secka A."/>
            <person name="Antonio M."/>
            <person name="Oren A."/>
            <person name="Chaudhuri R.R."/>
            <person name="La Ragione R."/>
            <person name="Hildebrand F."/>
            <person name="Pallen M.J."/>
        </authorList>
    </citation>
    <scope>NUCLEOTIDE SEQUENCE</scope>
    <source>
        <strain evidence="9">ChiSxjej1B13-7041</strain>
    </source>
</reference>
<gene>
    <name evidence="9" type="ORF">IAB98_01840</name>
</gene>
<dbReference type="AlphaFoldDB" id="A0A9D1EHJ5"/>
<dbReference type="PANTHER" id="PTHR30294:SF29">
    <property type="entry name" value="MULTIDRUG ABC TRANSPORTER PERMEASE YBHS-RELATED"/>
    <property type="match status" value="1"/>
</dbReference>
<dbReference type="EMBL" id="DVHU01000016">
    <property type="protein sequence ID" value="HIR92148.1"/>
    <property type="molecule type" value="Genomic_DNA"/>
</dbReference>
<dbReference type="GO" id="GO:0005886">
    <property type="term" value="C:plasma membrane"/>
    <property type="evidence" value="ECO:0007669"/>
    <property type="project" value="UniProtKB-SubCell"/>
</dbReference>
<keyword evidence="4 7" id="KW-1133">Transmembrane helix</keyword>
<organism evidence="9 10">
    <name type="scientific">Candidatus Egerieimonas intestinavium</name>
    <dbReference type="NCBI Taxonomy" id="2840777"/>
    <lineage>
        <taxon>Bacteria</taxon>
        <taxon>Bacillati</taxon>
        <taxon>Bacillota</taxon>
        <taxon>Clostridia</taxon>
        <taxon>Lachnospirales</taxon>
        <taxon>Lachnospiraceae</taxon>
        <taxon>Lachnospiraceae incertae sedis</taxon>
        <taxon>Candidatus Egerieimonas</taxon>
    </lineage>
</organism>
<feature type="domain" description="ABC-2 type transporter transmembrane" evidence="8">
    <location>
        <begin position="19"/>
        <end position="403"/>
    </location>
</feature>
<feature type="compositionally biased region" description="Low complexity" evidence="6">
    <location>
        <begin position="53"/>
        <end position="72"/>
    </location>
</feature>
<reference evidence="9" key="1">
    <citation type="submission" date="2020-10" db="EMBL/GenBank/DDBJ databases">
        <authorList>
            <person name="Gilroy R."/>
        </authorList>
    </citation>
    <scope>NUCLEOTIDE SEQUENCE</scope>
    <source>
        <strain evidence="9">ChiSxjej1B13-7041</strain>
    </source>
</reference>
<evidence type="ECO:0000256" key="5">
    <source>
        <dbReference type="ARBA" id="ARBA00023136"/>
    </source>
</evidence>
<dbReference type="Proteomes" id="UP000886841">
    <property type="component" value="Unassembled WGS sequence"/>
</dbReference>
<evidence type="ECO:0000256" key="3">
    <source>
        <dbReference type="ARBA" id="ARBA00022692"/>
    </source>
</evidence>
<evidence type="ECO:0000259" key="8">
    <source>
        <dbReference type="Pfam" id="PF12698"/>
    </source>
</evidence>
<evidence type="ECO:0000256" key="7">
    <source>
        <dbReference type="SAM" id="Phobius"/>
    </source>
</evidence>
<feature type="transmembrane region" description="Helical" evidence="7">
    <location>
        <begin position="295"/>
        <end position="318"/>
    </location>
</feature>
<sequence>MKQFLRVLKFELSNYFKNKSFVAVTILLTVLAIGGVAAPTIYQAITGTGEFASESQEQQDQGSQDSQQESQGESRGKLILACDAAMSSLPADIEQLMPGYEWEVITGTKEENIEQVKKQVESGEVHGGFILEDFMTYTYVVENLSMQDSAEQQFSEALKLANRDRFLSEKGVDAAEFELINAQEPQGEQLILGKDSISNYLYTYVMVFILYCLILFYGQMIATSVTTEKSNRAIEILVTSVDSTSLIFGKVLAGAIAGVVQVGLILGGAVLSYRFFGSGWGGILDMLFDIPMASWLTFLVFGLLGYLLYAFLFGMLGALVSKTEDISKSATPVTMIFVVAFILVLVNLSNVDGLLMKVGSYIPFTSCMAMLARISMGGVAVWEIIVSAAILAVSCLAVGWLAAKVFRFGTLMYGNPIKLSKAIKQLKNQN</sequence>
<name>A0A9D1EHJ5_9FIRM</name>
<evidence type="ECO:0000256" key="6">
    <source>
        <dbReference type="SAM" id="MobiDB-lite"/>
    </source>
</evidence>
<dbReference type="Pfam" id="PF12698">
    <property type="entry name" value="ABC2_membrane_3"/>
    <property type="match status" value="1"/>
</dbReference>